<dbReference type="EMBL" id="CAVLGL010000093">
    <property type="protein sequence ID" value="CAK1596672.1"/>
    <property type="molecule type" value="Genomic_DNA"/>
</dbReference>
<comment type="caution">
    <text evidence="1">The sequence shown here is derived from an EMBL/GenBank/DDBJ whole genome shotgun (WGS) entry which is preliminary data.</text>
</comment>
<proteinExistence type="predicted"/>
<protein>
    <submittedName>
        <fullName evidence="1">Uncharacterized protein</fullName>
    </submittedName>
</protein>
<reference evidence="1 2" key="1">
    <citation type="submission" date="2023-11" db="EMBL/GenBank/DDBJ databases">
        <authorList>
            <person name="Hedman E."/>
            <person name="Englund M."/>
            <person name="Stromberg M."/>
            <person name="Nyberg Akerstrom W."/>
            <person name="Nylinder S."/>
            <person name="Jareborg N."/>
            <person name="Kallberg Y."/>
            <person name="Kronander E."/>
        </authorList>
    </citation>
    <scope>NUCLEOTIDE SEQUENCE [LARGE SCALE GENOMIC DNA]</scope>
</reference>
<dbReference type="AlphaFoldDB" id="A0AAV1LRK3"/>
<gene>
    <name evidence="1" type="ORF">PARMNEM_LOCUS15990</name>
</gene>
<evidence type="ECO:0000313" key="2">
    <source>
        <dbReference type="Proteomes" id="UP001314205"/>
    </source>
</evidence>
<name>A0AAV1LRK3_9NEOP</name>
<organism evidence="1 2">
    <name type="scientific">Parnassius mnemosyne</name>
    <name type="common">clouded apollo</name>
    <dbReference type="NCBI Taxonomy" id="213953"/>
    <lineage>
        <taxon>Eukaryota</taxon>
        <taxon>Metazoa</taxon>
        <taxon>Ecdysozoa</taxon>
        <taxon>Arthropoda</taxon>
        <taxon>Hexapoda</taxon>
        <taxon>Insecta</taxon>
        <taxon>Pterygota</taxon>
        <taxon>Neoptera</taxon>
        <taxon>Endopterygota</taxon>
        <taxon>Lepidoptera</taxon>
        <taxon>Glossata</taxon>
        <taxon>Ditrysia</taxon>
        <taxon>Papilionoidea</taxon>
        <taxon>Papilionidae</taxon>
        <taxon>Parnassiinae</taxon>
        <taxon>Parnassini</taxon>
        <taxon>Parnassius</taxon>
        <taxon>Driopa</taxon>
    </lineage>
</organism>
<evidence type="ECO:0000313" key="1">
    <source>
        <dbReference type="EMBL" id="CAK1596672.1"/>
    </source>
</evidence>
<sequence>MIDLLNCFGKVKRGPRTLRTHLTLLKVAAVVVSSIEYWHTAYTQCYLEFFAYLVKILYMHPVQLIK</sequence>
<accession>A0AAV1LRK3</accession>
<dbReference type="Proteomes" id="UP001314205">
    <property type="component" value="Unassembled WGS sequence"/>
</dbReference>
<keyword evidence="2" id="KW-1185">Reference proteome</keyword>